<dbReference type="InterPro" id="IPR019734">
    <property type="entry name" value="TPR_rpt"/>
</dbReference>
<dbReference type="AlphaFoldDB" id="A0A2T6C662"/>
<feature type="signal peptide" evidence="3">
    <location>
        <begin position="1"/>
        <end position="20"/>
    </location>
</feature>
<dbReference type="PANTHER" id="PTHR10098:SF108">
    <property type="entry name" value="TETRATRICOPEPTIDE REPEAT PROTEIN 28"/>
    <property type="match status" value="1"/>
</dbReference>
<comment type="caution">
    <text evidence="4">The sequence shown here is derived from an EMBL/GenBank/DDBJ whole genome shotgun (WGS) entry which is preliminary data.</text>
</comment>
<dbReference type="Gene3D" id="1.25.40.10">
    <property type="entry name" value="Tetratricopeptide repeat domain"/>
    <property type="match status" value="3"/>
</dbReference>
<keyword evidence="5" id="KW-1185">Reference proteome</keyword>
<dbReference type="InterPro" id="IPR016032">
    <property type="entry name" value="Sig_transdc_resp-reg_C-effctor"/>
</dbReference>
<feature type="repeat" description="TPR" evidence="1">
    <location>
        <begin position="155"/>
        <end position="188"/>
    </location>
</feature>
<dbReference type="SUPFAM" id="SSF46894">
    <property type="entry name" value="C-terminal effector domain of the bipartite response regulators"/>
    <property type="match status" value="1"/>
</dbReference>
<feature type="repeat" description="TPR" evidence="1">
    <location>
        <begin position="235"/>
        <end position="268"/>
    </location>
</feature>
<evidence type="ECO:0000313" key="4">
    <source>
        <dbReference type="EMBL" id="PTX63792.1"/>
    </source>
</evidence>
<feature type="transmembrane region" description="Helical" evidence="2">
    <location>
        <begin position="433"/>
        <end position="452"/>
    </location>
</feature>
<proteinExistence type="predicted"/>
<evidence type="ECO:0000256" key="1">
    <source>
        <dbReference type="PROSITE-ProRule" id="PRU00339"/>
    </source>
</evidence>
<dbReference type="GO" id="GO:0003677">
    <property type="term" value="F:DNA binding"/>
    <property type="evidence" value="ECO:0007669"/>
    <property type="project" value="InterPro"/>
</dbReference>
<dbReference type="Pfam" id="PF13181">
    <property type="entry name" value="TPR_8"/>
    <property type="match status" value="1"/>
</dbReference>
<evidence type="ECO:0000256" key="2">
    <source>
        <dbReference type="SAM" id="Phobius"/>
    </source>
</evidence>
<dbReference type="OrthoDB" id="1090267at2"/>
<keyword evidence="2" id="KW-0472">Membrane</keyword>
<dbReference type="SUPFAM" id="SSF48452">
    <property type="entry name" value="TPR-like"/>
    <property type="match status" value="3"/>
</dbReference>
<sequence length="622" mass="71845">MKIKVVYIICFLCYASFAQTDSLETKLKTIPNDTTKVKLLNDLARSNFNKNIKKSLAYLSDAITLSQEINDNIGLSDSYKNLGTAHYYLSQLDSTKFYWNKSLKLIPADSTAKKADAFNNMGIVYLRIGQTDSSLYAHNQSLILRKTLPDSTNVARSYHNIAALYRSKGDYNIAIEYYFKALPIYKAHDLDKETSDLLNSVGLLYQNIENYDEALKFLLDSYELRKAIGNPRLIASSINNIGTLYYQIEAYDKAEEYYLKYLDYAEKLKDSRGMAGCYLNLSNIYKYREENSKSIDYLVKANTLFEKIKDLRSSAFASINLGSLYLKLNQYSNAKTYYLEARNKAIQIESKSIEVKALNGLSDAYAGTNDFREALAYYRVRDSLKEVLFNTDLNEKVAHYQELYEAEKKAKEIQILEADTLKKEKEVALYKAYRNWAVVFSILLLITIFLIINRNKIKKQYLKNETEKFKLQADLNKKELELKEAELSSIAMKSLQKNEILTAIEDEVNALKADKHQTKTSVFNALEHLVKKGLVMDNQWEVFQKHFKNVHPGFFDYLNKNFPELTSNDLKACAYVRMNLSSKEVASLTNVNPKSVIMHRYRLKKKLQLNKEDDLKNFLYDI</sequence>
<accession>A0A2T6C662</accession>
<feature type="chain" id="PRO_5015766802" evidence="3">
    <location>
        <begin position="21"/>
        <end position="622"/>
    </location>
</feature>
<name>A0A2T6C662_9FLAO</name>
<organism evidence="4 5">
    <name type="scientific">Kordia periserrulae</name>
    <dbReference type="NCBI Taxonomy" id="701523"/>
    <lineage>
        <taxon>Bacteria</taxon>
        <taxon>Pseudomonadati</taxon>
        <taxon>Bacteroidota</taxon>
        <taxon>Flavobacteriia</taxon>
        <taxon>Flavobacteriales</taxon>
        <taxon>Flavobacteriaceae</taxon>
        <taxon>Kordia</taxon>
    </lineage>
</organism>
<dbReference type="Pfam" id="PF13424">
    <property type="entry name" value="TPR_12"/>
    <property type="match status" value="2"/>
</dbReference>
<dbReference type="RefSeq" id="WP_108113165.1">
    <property type="nucleotide sequence ID" value="NZ_QBKT01000001.1"/>
</dbReference>
<dbReference type="Proteomes" id="UP000244090">
    <property type="component" value="Unassembled WGS sequence"/>
</dbReference>
<dbReference type="GO" id="GO:0006355">
    <property type="term" value="P:regulation of DNA-templated transcription"/>
    <property type="evidence" value="ECO:0007669"/>
    <property type="project" value="InterPro"/>
</dbReference>
<dbReference type="PROSITE" id="PS50005">
    <property type="entry name" value="TPR"/>
    <property type="match status" value="2"/>
</dbReference>
<keyword evidence="1" id="KW-0802">TPR repeat</keyword>
<dbReference type="SMART" id="SM00028">
    <property type="entry name" value="TPR"/>
    <property type="match status" value="7"/>
</dbReference>
<reference evidence="4 5" key="1">
    <citation type="submission" date="2018-04" db="EMBL/GenBank/DDBJ databases">
        <title>Genomic Encyclopedia of Archaeal and Bacterial Type Strains, Phase II (KMG-II): from individual species to whole genera.</title>
        <authorList>
            <person name="Goeker M."/>
        </authorList>
    </citation>
    <scope>NUCLEOTIDE SEQUENCE [LARGE SCALE GENOMIC DNA]</scope>
    <source>
        <strain evidence="4 5">DSM 25731</strain>
    </source>
</reference>
<keyword evidence="2" id="KW-0812">Transmembrane</keyword>
<evidence type="ECO:0000256" key="3">
    <source>
        <dbReference type="SAM" id="SignalP"/>
    </source>
</evidence>
<dbReference type="InterPro" id="IPR011990">
    <property type="entry name" value="TPR-like_helical_dom_sf"/>
</dbReference>
<gene>
    <name evidence="4" type="ORF">C8N46_101400</name>
</gene>
<dbReference type="PANTHER" id="PTHR10098">
    <property type="entry name" value="RAPSYN-RELATED"/>
    <property type="match status" value="1"/>
</dbReference>
<keyword evidence="3" id="KW-0732">Signal</keyword>
<keyword evidence="2" id="KW-1133">Transmembrane helix</keyword>
<dbReference type="EMBL" id="QBKT01000001">
    <property type="protein sequence ID" value="PTX63792.1"/>
    <property type="molecule type" value="Genomic_DNA"/>
</dbReference>
<evidence type="ECO:0000313" key="5">
    <source>
        <dbReference type="Proteomes" id="UP000244090"/>
    </source>
</evidence>
<protein>
    <submittedName>
        <fullName evidence="4">Tetratricopeptide repeat protein</fullName>
    </submittedName>
</protein>